<accession>A0A6G1BT71</accession>
<protein>
    <submittedName>
        <fullName evidence="2">Uncharacterized protein</fullName>
    </submittedName>
</protein>
<comment type="caution">
    <text evidence="2">The sequence shown here is derived from an EMBL/GenBank/DDBJ whole genome shotgun (WGS) entry which is preliminary data.</text>
</comment>
<evidence type="ECO:0000313" key="2">
    <source>
        <dbReference type="EMBL" id="KAF0890633.1"/>
    </source>
</evidence>
<dbReference type="Proteomes" id="UP000479710">
    <property type="component" value="Unassembled WGS sequence"/>
</dbReference>
<proteinExistence type="predicted"/>
<keyword evidence="3" id="KW-1185">Reference proteome</keyword>
<dbReference type="AlphaFoldDB" id="A0A6G1BT71"/>
<dbReference type="EMBL" id="SPHZ02000011">
    <property type="protein sequence ID" value="KAF0890633.1"/>
    <property type="molecule type" value="Genomic_DNA"/>
</dbReference>
<evidence type="ECO:0000256" key="1">
    <source>
        <dbReference type="SAM" id="MobiDB-lite"/>
    </source>
</evidence>
<evidence type="ECO:0000313" key="3">
    <source>
        <dbReference type="Proteomes" id="UP000479710"/>
    </source>
</evidence>
<sequence length="109" mass="11451">MSTQPLPTEALSHAGQRAQPHRRRLAAQVDRRRCLEAAAHREAGGAEAEAGGASGLGQRRADGLLAGRQEAPKRAGRAAVMCQGRCRSDTSGGAEADRRRVGRPEDGGE</sequence>
<name>A0A6G1BT71_9ORYZ</name>
<feature type="compositionally biased region" description="Basic and acidic residues" evidence="1">
    <location>
        <begin position="95"/>
        <end position="109"/>
    </location>
</feature>
<gene>
    <name evidence="2" type="ORF">E2562_004151</name>
</gene>
<feature type="compositionally biased region" description="Basic and acidic residues" evidence="1">
    <location>
        <begin position="29"/>
        <end position="44"/>
    </location>
</feature>
<reference evidence="2 3" key="1">
    <citation type="submission" date="2019-11" db="EMBL/GenBank/DDBJ databases">
        <title>Whole genome sequence of Oryza granulata.</title>
        <authorList>
            <person name="Li W."/>
        </authorList>
    </citation>
    <scope>NUCLEOTIDE SEQUENCE [LARGE SCALE GENOMIC DNA]</scope>
    <source>
        <strain evidence="3">cv. Menghai</strain>
        <tissue evidence="2">Leaf</tissue>
    </source>
</reference>
<feature type="region of interest" description="Disordered" evidence="1">
    <location>
        <begin position="1"/>
        <end position="109"/>
    </location>
</feature>
<organism evidence="2 3">
    <name type="scientific">Oryza meyeriana var. granulata</name>
    <dbReference type="NCBI Taxonomy" id="110450"/>
    <lineage>
        <taxon>Eukaryota</taxon>
        <taxon>Viridiplantae</taxon>
        <taxon>Streptophyta</taxon>
        <taxon>Embryophyta</taxon>
        <taxon>Tracheophyta</taxon>
        <taxon>Spermatophyta</taxon>
        <taxon>Magnoliopsida</taxon>
        <taxon>Liliopsida</taxon>
        <taxon>Poales</taxon>
        <taxon>Poaceae</taxon>
        <taxon>BOP clade</taxon>
        <taxon>Oryzoideae</taxon>
        <taxon>Oryzeae</taxon>
        <taxon>Oryzinae</taxon>
        <taxon>Oryza</taxon>
        <taxon>Oryza meyeriana</taxon>
    </lineage>
</organism>